<dbReference type="RefSeq" id="YP_009101888.1">
    <property type="nucleotide sequence ID" value="NC_025447.1"/>
</dbReference>
<name>A0A097EXR2_9CAUD</name>
<dbReference type="Proteomes" id="UP000029889">
    <property type="component" value="Segment"/>
</dbReference>
<dbReference type="GeneID" id="22111341"/>
<evidence type="ECO:0000313" key="2">
    <source>
        <dbReference type="Proteomes" id="UP000029889"/>
    </source>
</evidence>
<dbReference type="EMBL" id="KM507819">
    <property type="protein sequence ID" value="AIT14191.1"/>
    <property type="molecule type" value="Genomic_DNA"/>
</dbReference>
<accession>A0A097EXR2</accession>
<reference evidence="1 2" key="1">
    <citation type="submission" date="2014-09" db="EMBL/GenBank/DDBJ databases">
        <authorList>
            <person name="Lapin J.S."/>
            <person name="Pope W.H."/>
            <person name="Hua J."/>
            <person name="Ford M.E."/>
            <person name="Conway J.F."/>
            <person name="Hatfull G.F."/>
            <person name="Hendrix R.W."/>
        </authorList>
    </citation>
    <scope>NUCLEOTIDE SEQUENCE [LARGE SCALE GENOMIC DNA]</scope>
</reference>
<evidence type="ECO:0000313" key="1">
    <source>
        <dbReference type="EMBL" id="AIT14191.1"/>
    </source>
</evidence>
<sequence length="66" mass="7332">MKHFTFGVVGFTVSSGVYKSERGAKNAASRAYGSQRDLQVGYISNINNMFIPVSQRKAGNMKWETI</sequence>
<keyword evidence="2" id="KW-1185">Reference proteome</keyword>
<gene>
    <name evidence="1" type="primary">301</name>
    <name evidence="1" type="ORF">PBI_121Q_301</name>
</gene>
<proteinExistence type="predicted"/>
<dbReference type="OrthoDB" id="28837at10239"/>
<organism evidence="1 2">
    <name type="scientific">Escherichia phage 121Q</name>
    <dbReference type="NCBI Taxonomy" id="1555202"/>
    <lineage>
        <taxon>Viruses</taxon>
        <taxon>Duplodnaviria</taxon>
        <taxon>Heunggongvirae</taxon>
        <taxon>Uroviricota</taxon>
        <taxon>Caudoviricetes</taxon>
        <taxon>Asteriusvirus</taxon>
        <taxon>Asteriusvirus av121Q</taxon>
    </lineage>
</organism>
<protein>
    <submittedName>
        <fullName evidence="1">Uncharacterized protein</fullName>
    </submittedName>
</protein>
<dbReference type="KEGG" id="vg:22111341"/>